<gene>
    <name evidence="2" type="ORF">KUDE01_003218</name>
</gene>
<dbReference type="Proteomes" id="UP001228049">
    <property type="component" value="Unassembled WGS sequence"/>
</dbReference>
<feature type="region of interest" description="Disordered" evidence="1">
    <location>
        <begin position="1"/>
        <end position="22"/>
    </location>
</feature>
<evidence type="ECO:0000313" key="2">
    <source>
        <dbReference type="EMBL" id="KAK1877910.1"/>
    </source>
</evidence>
<dbReference type="EMBL" id="JASDAP010000027">
    <property type="protein sequence ID" value="KAK1877910.1"/>
    <property type="molecule type" value="Genomic_DNA"/>
</dbReference>
<name>A0AAD9EXQ9_DISEL</name>
<protein>
    <submittedName>
        <fullName evidence="2">Ankyrin repeat domain containing protein 61</fullName>
    </submittedName>
</protein>
<evidence type="ECO:0000313" key="3">
    <source>
        <dbReference type="Proteomes" id="UP001228049"/>
    </source>
</evidence>
<organism evidence="2 3">
    <name type="scientific">Dissostichus eleginoides</name>
    <name type="common">Patagonian toothfish</name>
    <name type="synonym">Dissostichus amissus</name>
    <dbReference type="NCBI Taxonomy" id="100907"/>
    <lineage>
        <taxon>Eukaryota</taxon>
        <taxon>Metazoa</taxon>
        <taxon>Chordata</taxon>
        <taxon>Craniata</taxon>
        <taxon>Vertebrata</taxon>
        <taxon>Euteleostomi</taxon>
        <taxon>Actinopterygii</taxon>
        <taxon>Neopterygii</taxon>
        <taxon>Teleostei</taxon>
        <taxon>Neoteleostei</taxon>
        <taxon>Acanthomorphata</taxon>
        <taxon>Eupercaria</taxon>
        <taxon>Perciformes</taxon>
        <taxon>Notothenioidei</taxon>
        <taxon>Nototheniidae</taxon>
        <taxon>Dissostichus</taxon>
    </lineage>
</organism>
<accession>A0AAD9EXQ9</accession>
<comment type="caution">
    <text evidence="2">The sequence shown here is derived from an EMBL/GenBank/DDBJ whole genome shotgun (WGS) entry which is preliminary data.</text>
</comment>
<proteinExistence type="predicted"/>
<keyword evidence="3" id="KW-1185">Reference proteome</keyword>
<evidence type="ECO:0000256" key="1">
    <source>
        <dbReference type="SAM" id="MobiDB-lite"/>
    </source>
</evidence>
<reference evidence="2" key="1">
    <citation type="submission" date="2023-04" db="EMBL/GenBank/DDBJ databases">
        <title>Chromosome-level genome of Chaenocephalus aceratus.</title>
        <authorList>
            <person name="Park H."/>
        </authorList>
    </citation>
    <scope>NUCLEOTIDE SEQUENCE</scope>
    <source>
        <strain evidence="2">DE</strain>
        <tissue evidence="2">Muscle</tissue>
    </source>
</reference>
<dbReference type="AlphaFoldDB" id="A0AAD9EXQ9"/>
<sequence>MTSLLHLKTTNSTGPIRPSQSEDIPRMHFTRVNMLILAQQPIAVEELCSRYGRSWFVSPPRNPIQLLPYLEHNSSTVRAVIKSEDSTGPVKHIHHSYSMYKTKPL</sequence>